<evidence type="ECO:0000313" key="11">
    <source>
        <dbReference type="EMBL" id="ALK03802.1"/>
    </source>
</evidence>
<comment type="catalytic activity">
    <reaction evidence="8">
        <text>a ubiquinone + NADH + 5 H(+)(in) = a ubiquinol + NAD(+) + 4 H(+)(out)</text>
        <dbReference type="Rhea" id="RHEA:29091"/>
        <dbReference type="Rhea" id="RHEA-COMP:9565"/>
        <dbReference type="Rhea" id="RHEA-COMP:9566"/>
        <dbReference type="ChEBI" id="CHEBI:15378"/>
        <dbReference type="ChEBI" id="CHEBI:16389"/>
        <dbReference type="ChEBI" id="CHEBI:17976"/>
        <dbReference type="ChEBI" id="CHEBI:57540"/>
        <dbReference type="ChEBI" id="CHEBI:57945"/>
        <dbReference type="EC" id="7.1.1.2"/>
    </reaction>
</comment>
<protein>
    <recommendedName>
        <fullName evidence="3">NADH:ubiquinone reductase (H(+)-translocating)</fullName>
        <ecNumber evidence="3">7.1.1.2</ecNumber>
    </recommendedName>
    <alternativeName>
        <fullName evidence="7">NADH dehydrogenase subunit 5</fullName>
    </alternativeName>
</protein>
<dbReference type="GO" id="GO:0008137">
    <property type="term" value="F:NADH dehydrogenase (ubiquinone) activity"/>
    <property type="evidence" value="ECO:0007669"/>
    <property type="project" value="UniProtKB-EC"/>
</dbReference>
<dbReference type="PRINTS" id="PR01434">
    <property type="entry name" value="NADHDHGNASE5"/>
</dbReference>
<proteinExistence type="predicted"/>
<comment type="function">
    <text evidence="1">Core subunit of the mitochondrial membrane respiratory chain NADH dehydrogenase (Complex I) that is believed to belong to the minimal assembly required for catalysis. Complex I functions in the transfer of electrons from NADH to the respiratory chain. The immediate electron acceptor for the enzyme is believed to be ubiquinone.</text>
</comment>
<evidence type="ECO:0000256" key="7">
    <source>
        <dbReference type="ARBA" id="ARBA00031027"/>
    </source>
</evidence>
<evidence type="ECO:0000259" key="10">
    <source>
        <dbReference type="Pfam" id="PF00361"/>
    </source>
</evidence>
<evidence type="ECO:0000256" key="4">
    <source>
        <dbReference type="ARBA" id="ARBA00022692"/>
    </source>
</evidence>
<keyword evidence="6 9" id="KW-0472">Membrane</keyword>
<feature type="domain" description="NADH:quinone oxidoreductase/Mrp antiporter transmembrane" evidence="10">
    <location>
        <begin position="97"/>
        <end position="374"/>
    </location>
</feature>
<dbReference type="Pfam" id="PF00361">
    <property type="entry name" value="Proton_antipo_M"/>
    <property type="match status" value="1"/>
</dbReference>
<keyword evidence="11" id="KW-0496">Mitochondrion</keyword>
<feature type="transmembrane region" description="Helical" evidence="9">
    <location>
        <begin position="223"/>
        <end position="246"/>
    </location>
</feature>
<dbReference type="GO" id="GO:0016020">
    <property type="term" value="C:membrane"/>
    <property type="evidence" value="ECO:0007669"/>
    <property type="project" value="UniProtKB-SubCell"/>
</dbReference>
<reference evidence="11" key="2">
    <citation type="journal article" date="2016" name="Sci. Rep.">
        <title>Mitochondrial genome evolution and tRNA truncation in Acariformes mites: new evidence from eriophyoid mites.</title>
        <authorList>
            <person name="Xue X.F."/>
            <person name="Guo J.F."/>
            <person name="Dong Y."/>
            <person name="Hong X.Y."/>
            <person name="Shao R."/>
        </authorList>
    </citation>
    <scope>NUCLEOTIDE SEQUENCE</scope>
</reference>
<dbReference type="PANTHER" id="PTHR42829:SF2">
    <property type="entry name" value="NADH-UBIQUINONE OXIDOREDUCTASE CHAIN 5"/>
    <property type="match status" value="1"/>
</dbReference>
<dbReference type="EMBL" id="KR604967">
    <property type="protein sequence ID" value="ALK03802.1"/>
    <property type="molecule type" value="Genomic_DNA"/>
</dbReference>
<feature type="transmembrane region" description="Helical" evidence="9">
    <location>
        <begin position="399"/>
        <end position="418"/>
    </location>
</feature>
<evidence type="ECO:0000256" key="5">
    <source>
        <dbReference type="ARBA" id="ARBA00022989"/>
    </source>
</evidence>
<feature type="transmembrane region" description="Helical" evidence="9">
    <location>
        <begin position="430"/>
        <end position="451"/>
    </location>
</feature>
<feature type="transmembrane region" description="Helical" evidence="9">
    <location>
        <begin position="258"/>
        <end position="280"/>
    </location>
</feature>
<sequence>MTPMFFLFWLMVVFCLLVYSKSYMLSLSYFYSDSQSFNNFLFSFGVNYESLIFTFMVLLVTCMVLSYSEVYMEHYNNNKFIFLLLIFFVSMVLLSLSENFLILMLGWDGLGISSICLIMFYPNKNTLYNSLLTMFFNRLGDVVMIIVLSMFILQWSNLIYDPSGSLSLMVYLMLLICSFTKSAQFPLSSWLPAAMSAPTPISAMVHSSTLVTAGVYVCVKMMWFFSLGGLLEILMCISLCSFMAGGGMANVELDFKKMVAFSTMSQISMIMLFLGVSLYYLALTHMVFHALFKTLLFCCAGTMFIYSLSDQSSKMLANKAEGKFLHYMFFLSIFSMSGLIFSSSFFSKDMGLEYMCSMMFFYNFMFLLSGSLLTLLYCSKMMKSGLSFLNSMKTINFKSSFFIFSTGFLIVTLSPSLLLKSFGWLNLNSFLSVVEVLLILFIFMFSSLGVYRGPQSSKLLLLSLSISTMKTYGYSFLGKFMSANLSSVGFTDSLIFKPFMAFWGYKVKIFTTFKTSIIAPLILIIYTLG</sequence>
<evidence type="ECO:0000256" key="9">
    <source>
        <dbReference type="SAM" id="Phobius"/>
    </source>
</evidence>
<dbReference type="GO" id="GO:0003954">
    <property type="term" value="F:NADH dehydrogenase activity"/>
    <property type="evidence" value="ECO:0007669"/>
    <property type="project" value="TreeGrafter"/>
</dbReference>
<feature type="transmembrane region" description="Helical" evidence="9">
    <location>
        <begin position="142"/>
        <end position="160"/>
    </location>
</feature>
<feature type="transmembrane region" description="Helical" evidence="9">
    <location>
        <begin position="199"/>
        <end position="217"/>
    </location>
</feature>
<feature type="transmembrane region" description="Helical" evidence="9">
    <location>
        <begin position="510"/>
        <end position="528"/>
    </location>
</feature>
<keyword evidence="5 9" id="KW-1133">Transmembrane helix</keyword>
<dbReference type="AlphaFoldDB" id="A0A0U2NR58"/>
<feature type="transmembrane region" description="Helical" evidence="9">
    <location>
        <begin position="327"/>
        <end position="347"/>
    </location>
</feature>
<comment type="subcellular location">
    <subcellularLocation>
        <location evidence="2">Membrane</location>
        <topology evidence="2">Multi-pass membrane protein</topology>
    </subcellularLocation>
</comment>
<evidence type="ECO:0000256" key="8">
    <source>
        <dbReference type="ARBA" id="ARBA00049551"/>
    </source>
</evidence>
<geneLocation type="mitochondrion" evidence="11"/>
<gene>
    <name evidence="11" type="primary">nad5</name>
</gene>
<name>A0A0U2NR58_9ACAR</name>
<dbReference type="InterPro" id="IPR003945">
    <property type="entry name" value="NU5C-like"/>
</dbReference>
<evidence type="ECO:0000256" key="3">
    <source>
        <dbReference type="ARBA" id="ARBA00012944"/>
    </source>
</evidence>
<accession>A0A0U2NR58</accession>
<reference evidence="11" key="1">
    <citation type="submission" date="2015-05" db="EMBL/GenBank/DDBJ databases">
        <authorList>
            <person name="Wang D.B."/>
            <person name="Wang M."/>
        </authorList>
    </citation>
    <scope>NUCLEOTIDE SEQUENCE</scope>
</reference>
<feature type="transmembrane region" description="Helical" evidence="9">
    <location>
        <begin position="286"/>
        <end position="306"/>
    </location>
</feature>
<evidence type="ECO:0000256" key="2">
    <source>
        <dbReference type="ARBA" id="ARBA00004141"/>
    </source>
</evidence>
<dbReference type="PANTHER" id="PTHR42829">
    <property type="entry name" value="NADH-UBIQUINONE OXIDOREDUCTASE CHAIN 5"/>
    <property type="match status" value="1"/>
</dbReference>
<dbReference type="EC" id="7.1.1.2" evidence="3"/>
<dbReference type="GO" id="GO:0042773">
    <property type="term" value="P:ATP synthesis coupled electron transport"/>
    <property type="evidence" value="ECO:0007669"/>
    <property type="project" value="InterPro"/>
</dbReference>
<evidence type="ECO:0000256" key="1">
    <source>
        <dbReference type="ARBA" id="ARBA00003257"/>
    </source>
</evidence>
<dbReference type="InterPro" id="IPR001750">
    <property type="entry name" value="ND/Mrp_TM"/>
</dbReference>
<feature type="transmembrane region" description="Helical" evidence="9">
    <location>
        <begin position="80"/>
        <end position="96"/>
    </location>
</feature>
<evidence type="ECO:0000256" key="6">
    <source>
        <dbReference type="ARBA" id="ARBA00023136"/>
    </source>
</evidence>
<organism evidence="11">
    <name type="scientific">Phyllocoptes taishanensis</name>
    <dbReference type="NCBI Taxonomy" id="1638174"/>
    <lineage>
        <taxon>Eukaryota</taxon>
        <taxon>Metazoa</taxon>
        <taxon>Ecdysozoa</taxon>
        <taxon>Arthropoda</taxon>
        <taxon>Chelicerata</taxon>
        <taxon>Arachnida</taxon>
        <taxon>Acari</taxon>
        <taxon>Acariformes</taxon>
        <taxon>Trombidiformes</taxon>
        <taxon>Prostigmata</taxon>
        <taxon>Eupodina</taxon>
        <taxon>Eriophyoidea</taxon>
        <taxon>Eriophyidae</taxon>
        <taxon>Phyllocoptinae</taxon>
        <taxon>Phyllocoptini</taxon>
        <taxon>Phyllocoptes</taxon>
    </lineage>
</organism>
<feature type="transmembrane region" description="Helical" evidence="9">
    <location>
        <begin position="44"/>
        <end position="68"/>
    </location>
</feature>
<feature type="transmembrane region" description="Helical" evidence="9">
    <location>
        <begin position="359"/>
        <end position="378"/>
    </location>
</feature>
<feature type="transmembrane region" description="Helical" evidence="9">
    <location>
        <begin position="166"/>
        <end position="187"/>
    </location>
</feature>
<keyword evidence="4 9" id="KW-0812">Transmembrane</keyword>
<dbReference type="GO" id="GO:0015990">
    <property type="term" value="P:electron transport coupled proton transport"/>
    <property type="evidence" value="ECO:0007669"/>
    <property type="project" value="TreeGrafter"/>
</dbReference>